<dbReference type="SUPFAM" id="SSF53448">
    <property type="entry name" value="Nucleotide-diphospho-sugar transferases"/>
    <property type="match status" value="1"/>
</dbReference>
<name>Q2FRV8_METHJ</name>
<dbReference type="GeneID" id="3923682"/>
<comment type="catalytic activity">
    <reaction evidence="15">
        <text>N-acetyl-alpha-D-glucosamine 1-phosphate + UTP + H(+) = UDP-N-acetyl-alpha-D-glucosamine + diphosphate</text>
        <dbReference type="Rhea" id="RHEA:13509"/>
        <dbReference type="ChEBI" id="CHEBI:15378"/>
        <dbReference type="ChEBI" id="CHEBI:33019"/>
        <dbReference type="ChEBI" id="CHEBI:46398"/>
        <dbReference type="ChEBI" id="CHEBI:57705"/>
        <dbReference type="ChEBI" id="CHEBI:57776"/>
        <dbReference type="EC" id="2.7.7.23"/>
    </reaction>
</comment>
<dbReference type="CDD" id="cd04181">
    <property type="entry name" value="NTP_transferase"/>
    <property type="match status" value="1"/>
</dbReference>
<dbReference type="InterPro" id="IPR005835">
    <property type="entry name" value="NTP_transferase_dom"/>
</dbReference>
<dbReference type="RefSeq" id="WP_011449799.1">
    <property type="nucleotide sequence ID" value="NC_007796.1"/>
</dbReference>
<feature type="domain" description="Nucleotidyl transferase" evidence="16">
    <location>
        <begin position="5"/>
        <end position="180"/>
    </location>
</feature>
<evidence type="ECO:0000256" key="8">
    <source>
        <dbReference type="ARBA" id="ARBA00022540"/>
    </source>
</evidence>
<evidence type="ECO:0000256" key="10">
    <source>
        <dbReference type="ARBA" id="ARBA00022695"/>
    </source>
</evidence>
<keyword evidence="13" id="KW-0012">Acyltransferase</keyword>
<dbReference type="SUPFAM" id="SSF51161">
    <property type="entry name" value="Trimeric LpxA-like enzymes"/>
    <property type="match status" value="1"/>
</dbReference>
<evidence type="ECO:0000256" key="5">
    <source>
        <dbReference type="ARBA" id="ARBA00012457"/>
    </source>
</evidence>
<comment type="subcellular location">
    <subcellularLocation>
        <location evidence="1">Cytoplasm</location>
        <location evidence="1">Cytosol</location>
    </subcellularLocation>
</comment>
<evidence type="ECO:0000256" key="9">
    <source>
        <dbReference type="ARBA" id="ARBA00022679"/>
    </source>
</evidence>
<dbReference type="EC" id="2.7.7.23" evidence="5"/>
<evidence type="ECO:0000259" key="16">
    <source>
        <dbReference type="Pfam" id="PF00483"/>
    </source>
</evidence>
<dbReference type="Pfam" id="PF25084">
    <property type="entry name" value="LbH_EIF2B"/>
    <property type="match status" value="1"/>
</dbReference>
<comment type="pathway">
    <text evidence="3">Nucleotide-sugar biosynthesis; UDP-N-acetyl-alpha-D-glucosamine biosynthesis; UDP-N-acetyl-alpha-D-glucosamine from N-acetyl-alpha-D-glucosamine 1-phosphate: step 1/1.</text>
</comment>
<evidence type="ECO:0000313" key="18">
    <source>
        <dbReference type="EMBL" id="ABD42546.1"/>
    </source>
</evidence>
<evidence type="ECO:0000256" key="4">
    <source>
        <dbReference type="ARBA" id="ARBA00012225"/>
    </source>
</evidence>
<proteinExistence type="predicted"/>
<dbReference type="Gene3D" id="2.160.10.10">
    <property type="entry name" value="Hexapeptide repeat proteins"/>
    <property type="match status" value="1"/>
</dbReference>
<keyword evidence="19" id="KW-1185">Reference proteome</keyword>
<evidence type="ECO:0000256" key="15">
    <source>
        <dbReference type="ARBA" id="ARBA00048493"/>
    </source>
</evidence>
<dbReference type="PANTHER" id="PTHR43584:SF8">
    <property type="entry name" value="N-ACETYLMURAMATE ALPHA-1-PHOSPHATE URIDYLYLTRANSFERASE"/>
    <property type="match status" value="1"/>
</dbReference>
<dbReference type="PANTHER" id="PTHR43584">
    <property type="entry name" value="NUCLEOTIDYL TRANSFERASE"/>
    <property type="match status" value="1"/>
</dbReference>
<dbReference type="EC" id="2.3.1.157" evidence="4"/>
<dbReference type="InterPro" id="IPR050065">
    <property type="entry name" value="GlmU-like"/>
</dbReference>
<keyword evidence="7" id="KW-0963">Cytoplasm</keyword>
<evidence type="ECO:0000256" key="2">
    <source>
        <dbReference type="ARBA" id="ARBA00005166"/>
    </source>
</evidence>
<dbReference type="Proteomes" id="UP000001941">
    <property type="component" value="Chromosome"/>
</dbReference>
<dbReference type="HOGENOM" id="CLU_029499_0_1_2"/>
<evidence type="ECO:0000256" key="13">
    <source>
        <dbReference type="ARBA" id="ARBA00023315"/>
    </source>
</evidence>
<keyword evidence="10" id="KW-0548">Nucleotidyltransferase</keyword>
<dbReference type="InterPro" id="IPR029044">
    <property type="entry name" value="Nucleotide-diphossugar_trans"/>
</dbReference>
<keyword evidence="9 18" id="KW-0808">Transferase</keyword>
<evidence type="ECO:0000256" key="12">
    <source>
        <dbReference type="ARBA" id="ARBA00023268"/>
    </source>
</evidence>
<dbReference type="EMBL" id="CP000254">
    <property type="protein sequence ID" value="ABD42546.1"/>
    <property type="molecule type" value="Genomic_DNA"/>
</dbReference>
<dbReference type="eggNOG" id="arCOG00668">
    <property type="taxonomic scope" value="Archaea"/>
</dbReference>
<dbReference type="Pfam" id="PF00483">
    <property type="entry name" value="NTP_transferase"/>
    <property type="match status" value="1"/>
</dbReference>
<evidence type="ECO:0000259" key="17">
    <source>
        <dbReference type="Pfam" id="PF25084"/>
    </source>
</evidence>
<gene>
    <name evidence="18" type="ordered locus">Mhun_2854</name>
</gene>
<dbReference type="InterPro" id="IPR056764">
    <property type="entry name" value="LbH_EIF2B3/5"/>
</dbReference>
<organism evidence="18 19">
    <name type="scientific">Methanospirillum hungatei JF-1 (strain ATCC 27890 / DSM 864 / NBRC 100397 / JF-1)</name>
    <dbReference type="NCBI Taxonomy" id="323259"/>
    <lineage>
        <taxon>Archaea</taxon>
        <taxon>Methanobacteriati</taxon>
        <taxon>Methanobacteriota</taxon>
        <taxon>Stenosarchaea group</taxon>
        <taxon>Methanomicrobia</taxon>
        <taxon>Methanomicrobiales</taxon>
        <taxon>Methanospirillaceae</taxon>
        <taxon>Methanospirillum</taxon>
    </lineage>
</organism>
<reference evidence="19" key="1">
    <citation type="journal article" date="2016" name="Stand. Genomic Sci.">
        <title>Complete genome sequence of Methanospirillum hungatei type strain JF1.</title>
        <authorList>
            <person name="Gunsalus R.P."/>
            <person name="Cook L.E."/>
            <person name="Crable B."/>
            <person name="Rohlin L."/>
            <person name="McDonald E."/>
            <person name="Mouttaki H."/>
            <person name="Sieber J.R."/>
            <person name="Poweleit N."/>
            <person name="Zhou H."/>
            <person name="Lapidus A.L."/>
            <person name="Daligault H.E."/>
            <person name="Land M."/>
            <person name="Gilna P."/>
            <person name="Ivanova N."/>
            <person name="Kyrpides N."/>
            <person name="Culley D.E."/>
            <person name="McInerney M.J."/>
        </authorList>
    </citation>
    <scope>NUCLEOTIDE SEQUENCE [LARGE SCALE GENOMIC DNA]</scope>
    <source>
        <strain evidence="19">ATCC 27890 / DSM 864 / NBRC 100397 / JF-1</strain>
    </source>
</reference>
<dbReference type="InterPro" id="IPR011004">
    <property type="entry name" value="Trimer_LpxA-like_sf"/>
</dbReference>
<accession>Q2FRV8</accession>
<protein>
    <recommendedName>
        <fullName evidence="6">Bifunctional protein GlmU</fullName>
        <ecNumber evidence="4">2.3.1.157</ecNumber>
        <ecNumber evidence="5">2.7.7.23</ecNumber>
    </recommendedName>
</protein>
<evidence type="ECO:0000256" key="7">
    <source>
        <dbReference type="ARBA" id="ARBA00022490"/>
    </source>
</evidence>
<dbReference type="AlphaFoldDB" id="Q2FRV8"/>
<keyword evidence="11" id="KW-0648">Protein biosynthesis</keyword>
<dbReference type="InParanoid" id="Q2FRV8"/>
<keyword evidence="12" id="KW-0511">Multifunctional enzyme</keyword>
<keyword evidence="8" id="KW-0396">Initiation factor</keyword>
<comment type="pathway">
    <text evidence="2">Nucleotide-sugar biosynthesis; UDP-N-acetyl-alpha-D-glucosamine biosynthesis; N-acetyl-alpha-D-glucosamine 1-phosphate from alpha-D-glucosamine 6-phosphate (route II): step 2/2.</text>
</comment>
<dbReference type="GO" id="GO:0003977">
    <property type="term" value="F:UDP-N-acetylglucosamine diphosphorylase activity"/>
    <property type="evidence" value="ECO:0007669"/>
    <property type="project" value="UniProtKB-EC"/>
</dbReference>
<dbReference type="STRING" id="323259.Mhun_2854"/>
<sequence length="388" mass="42044">MSLQAVILAAGEGVRLRPLTQNKPKALIPVANKPIIEHTILSLLEAGIRDIIVVVGYRKEQVMRHLAHLSVPIMIVRQTEQLGTAHALLCARDRIAGDVLVLPGDNYIDPDSIRDIARIKNSLLYTTHRQPSNFGVVTIEDDAVSSITEKPVLASRMTVSCGVYHLGSELLARITTQSLSEAIDEEIRRDTRIAAVKAHSWQDAIYPWDLLVMNDRLLPFIYQEKSGIISSSVNMQGKVSIGSGTKIGPGTVITGPVIIGEDCTIGPHVVIEPGTSIGSRVKIEPFTVIRRSILMDDVVIASHSSISGSVIGEGCTLGEYTSAIYARGFIPSEDSAIRAGCGVIMGNGVFCKPSVMFENTIVGNEVTIEGRTDLRFSCTRIPDKTRVI</sequence>
<feature type="domain" description="EIF2B subunit epsilon/gamma LbH" evidence="17">
    <location>
        <begin position="221"/>
        <end position="320"/>
    </location>
</feature>
<evidence type="ECO:0000256" key="6">
    <source>
        <dbReference type="ARBA" id="ARBA00013414"/>
    </source>
</evidence>
<dbReference type="KEGG" id="mhu:Mhun_2854"/>
<evidence type="ECO:0000256" key="11">
    <source>
        <dbReference type="ARBA" id="ARBA00022917"/>
    </source>
</evidence>
<evidence type="ECO:0000256" key="14">
    <source>
        <dbReference type="ARBA" id="ARBA00048247"/>
    </source>
</evidence>
<comment type="catalytic activity">
    <reaction evidence="14">
        <text>alpha-D-glucosamine 1-phosphate + acetyl-CoA = N-acetyl-alpha-D-glucosamine 1-phosphate + CoA + H(+)</text>
        <dbReference type="Rhea" id="RHEA:13725"/>
        <dbReference type="ChEBI" id="CHEBI:15378"/>
        <dbReference type="ChEBI" id="CHEBI:57287"/>
        <dbReference type="ChEBI" id="CHEBI:57288"/>
        <dbReference type="ChEBI" id="CHEBI:57776"/>
        <dbReference type="ChEBI" id="CHEBI:58516"/>
        <dbReference type="EC" id="2.3.1.157"/>
    </reaction>
</comment>
<evidence type="ECO:0000256" key="1">
    <source>
        <dbReference type="ARBA" id="ARBA00004514"/>
    </source>
</evidence>
<evidence type="ECO:0000256" key="3">
    <source>
        <dbReference type="ARBA" id="ARBA00005208"/>
    </source>
</evidence>
<dbReference type="GO" id="GO:0019134">
    <property type="term" value="F:glucosamine-1-phosphate N-acetyltransferase activity"/>
    <property type="evidence" value="ECO:0007669"/>
    <property type="project" value="UniProtKB-EC"/>
</dbReference>
<evidence type="ECO:0000313" key="19">
    <source>
        <dbReference type="Proteomes" id="UP000001941"/>
    </source>
</evidence>
<dbReference type="EnsemblBacteria" id="ABD42546">
    <property type="protein sequence ID" value="ABD42546"/>
    <property type="gene ID" value="Mhun_2854"/>
</dbReference>
<dbReference type="Gene3D" id="3.90.550.10">
    <property type="entry name" value="Spore Coat Polysaccharide Biosynthesis Protein SpsA, Chain A"/>
    <property type="match status" value="1"/>
</dbReference>